<organism evidence="2 3">
    <name type="scientific">Paenibacillus rhizolycopersici</name>
    <dbReference type="NCBI Taxonomy" id="2780073"/>
    <lineage>
        <taxon>Bacteria</taxon>
        <taxon>Bacillati</taxon>
        <taxon>Bacillota</taxon>
        <taxon>Bacilli</taxon>
        <taxon>Bacillales</taxon>
        <taxon>Paenibacillaceae</taxon>
        <taxon>Paenibacillus</taxon>
    </lineage>
</organism>
<dbReference type="Proteomes" id="UP001516620">
    <property type="component" value="Unassembled WGS sequence"/>
</dbReference>
<accession>A0ABS2HCI6</accession>
<protein>
    <submittedName>
        <fullName evidence="2">Helix-turn-helix domain-containing protein</fullName>
    </submittedName>
</protein>
<dbReference type="SUPFAM" id="SSF46689">
    <property type="entry name" value="Homeodomain-like"/>
    <property type="match status" value="1"/>
</dbReference>
<gene>
    <name evidence="2" type="ORF">IM700_022905</name>
</gene>
<sequence length="127" mass="15374">TFKRIQKHRKMLGTTLEVFFALATRVSYPVDIKMKAIEMRLENVPVREVMEQLNIKNETQLKTWMRWYRAGELHRLEQPVGKQYSYGKGPKYESEIERLQLENRFLKQQVEVLKKFKELERSCRLKL</sequence>
<evidence type="ECO:0000256" key="1">
    <source>
        <dbReference type="SAM" id="Coils"/>
    </source>
</evidence>
<dbReference type="EMBL" id="JADCNN020000049">
    <property type="protein sequence ID" value="MBM6998521.1"/>
    <property type="molecule type" value="Genomic_DNA"/>
</dbReference>
<comment type="caution">
    <text evidence="2">The sequence shown here is derived from an EMBL/GenBank/DDBJ whole genome shotgun (WGS) entry which is preliminary data.</text>
</comment>
<keyword evidence="1" id="KW-0175">Coiled coil</keyword>
<feature type="non-terminal residue" evidence="2">
    <location>
        <position position="1"/>
    </location>
</feature>
<reference evidence="2 3" key="1">
    <citation type="submission" date="2021-01" db="EMBL/GenBank/DDBJ databases">
        <title>Paenibacillus sp.nov. isolated from the rhizosphere soil of tomato plant.</title>
        <authorList>
            <person name="Thin K.K."/>
            <person name="Zhang X."/>
            <person name="He S."/>
        </authorList>
    </citation>
    <scope>NUCLEOTIDE SEQUENCE [LARGE SCALE GENOMIC DNA]</scope>
    <source>
        <strain evidence="2 3">DXFW5</strain>
    </source>
</reference>
<keyword evidence="3" id="KW-1185">Reference proteome</keyword>
<proteinExistence type="predicted"/>
<feature type="coiled-coil region" evidence="1">
    <location>
        <begin position="89"/>
        <end position="116"/>
    </location>
</feature>
<evidence type="ECO:0000313" key="2">
    <source>
        <dbReference type="EMBL" id="MBM6998521.1"/>
    </source>
</evidence>
<name>A0ABS2HCI6_9BACL</name>
<dbReference type="InterPro" id="IPR009057">
    <property type="entry name" value="Homeodomain-like_sf"/>
</dbReference>
<evidence type="ECO:0000313" key="3">
    <source>
        <dbReference type="Proteomes" id="UP001516620"/>
    </source>
</evidence>